<evidence type="ECO:0000313" key="7">
    <source>
        <dbReference type="EMBL" id="ROQ92325.1"/>
    </source>
</evidence>
<dbReference type="EMBL" id="RJVA01000012">
    <property type="protein sequence ID" value="ROQ92325.1"/>
    <property type="molecule type" value="Genomic_DNA"/>
</dbReference>
<protein>
    <submittedName>
        <fullName evidence="7">Cobalt/nickel transport system permease protein</fullName>
    </submittedName>
</protein>
<dbReference type="GO" id="GO:0006824">
    <property type="term" value="P:cobalt ion transport"/>
    <property type="evidence" value="ECO:0007669"/>
    <property type="project" value="InterPro"/>
</dbReference>
<evidence type="ECO:0000256" key="5">
    <source>
        <dbReference type="ARBA" id="ARBA00023136"/>
    </source>
</evidence>
<evidence type="ECO:0000256" key="1">
    <source>
        <dbReference type="ARBA" id="ARBA00004651"/>
    </source>
</evidence>
<keyword evidence="8" id="KW-1185">Reference proteome</keyword>
<proteinExistence type="predicted"/>
<evidence type="ECO:0000256" key="3">
    <source>
        <dbReference type="ARBA" id="ARBA00022692"/>
    </source>
</evidence>
<name>A0A3N1UM95_9BACT</name>
<keyword evidence="3 6" id="KW-0812">Transmembrane</keyword>
<gene>
    <name evidence="7" type="ORF">EDC27_2030</name>
</gene>
<comment type="subcellular location">
    <subcellularLocation>
        <location evidence="1">Cell membrane</location>
        <topology evidence="1">Multi-pass membrane protein</topology>
    </subcellularLocation>
</comment>
<dbReference type="InterPro" id="IPR051611">
    <property type="entry name" value="ECF_transporter_component"/>
</dbReference>
<keyword evidence="5 6" id="KW-0472">Membrane</keyword>
<feature type="transmembrane region" description="Helical" evidence="6">
    <location>
        <begin position="19"/>
        <end position="37"/>
    </location>
</feature>
<dbReference type="InterPro" id="IPR003339">
    <property type="entry name" value="ABC/ECF_trnsptr_transmembrane"/>
</dbReference>
<dbReference type="PANTHER" id="PTHR34857:SF2">
    <property type="entry name" value="SLL0384 PROTEIN"/>
    <property type="match status" value="1"/>
</dbReference>
<feature type="transmembrane region" description="Helical" evidence="6">
    <location>
        <begin position="102"/>
        <end position="120"/>
    </location>
</feature>
<dbReference type="Pfam" id="PF02361">
    <property type="entry name" value="CbiQ"/>
    <property type="match status" value="1"/>
</dbReference>
<evidence type="ECO:0000256" key="4">
    <source>
        <dbReference type="ARBA" id="ARBA00022989"/>
    </source>
</evidence>
<reference evidence="7 8" key="1">
    <citation type="submission" date="2018-11" db="EMBL/GenBank/DDBJ databases">
        <title>Genomic Encyclopedia of Type Strains, Phase IV (KMG-IV): sequencing the most valuable type-strain genomes for metagenomic binning, comparative biology and taxonomic classification.</title>
        <authorList>
            <person name="Goeker M."/>
        </authorList>
    </citation>
    <scope>NUCLEOTIDE SEQUENCE [LARGE SCALE GENOMIC DNA]</scope>
    <source>
        <strain evidence="7 8">DSM 22027</strain>
    </source>
</reference>
<accession>A0A3N1UM95</accession>
<dbReference type="AlphaFoldDB" id="A0A3N1UM95"/>
<dbReference type="Proteomes" id="UP000276223">
    <property type="component" value="Unassembled WGS sequence"/>
</dbReference>
<comment type="caution">
    <text evidence="7">The sequence shown here is derived from an EMBL/GenBank/DDBJ whole genome shotgun (WGS) entry which is preliminary data.</text>
</comment>
<dbReference type="CDD" id="cd16914">
    <property type="entry name" value="EcfT"/>
    <property type="match status" value="1"/>
</dbReference>
<feature type="transmembrane region" description="Helical" evidence="6">
    <location>
        <begin position="80"/>
        <end position="96"/>
    </location>
</feature>
<evidence type="ECO:0000256" key="6">
    <source>
        <dbReference type="SAM" id="Phobius"/>
    </source>
</evidence>
<dbReference type="NCBIfam" id="TIGR02454">
    <property type="entry name" value="ECF_T_CbiQ"/>
    <property type="match status" value="1"/>
</dbReference>
<evidence type="ECO:0000256" key="2">
    <source>
        <dbReference type="ARBA" id="ARBA00022475"/>
    </source>
</evidence>
<keyword evidence="2" id="KW-1003">Cell membrane</keyword>
<dbReference type="InterPro" id="IPR012809">
    <property type="entry name" value="ECF_CbiQ"/>
</dbReference>
<dbReference type="PANTHER" id="PTHR34857">
    <property type="entry name" value="SLL0384 PROTEIN"/>
    <property type="match status" value="1"/>
</dbReference>
<organism evidence="7 8">
    <name type="scientific">Desulfosoma caldarium</name>
    <dbReference type="NCBI Taxonomy" id="610254"/>
    <lineage>
        <taxon>Bacteria</taxon>
        <taxon>Pseudomonadati</taxon>
        <taxon>Thermodesulfobacteriota</taxon>
        <taxon>Syntrophobacteria</taxon>
        <taxon>Syntrophobacterales</taxon>
        <taxon>Syntrophobacteraceae</taxon>
        <taxon>Desulfosoma</taxon>
    </lineage>
</organism>
<feature type="transmembrane region" description="Helical" evidence="6">
    <location>
        <begin position="205"/>
        <end position="223"/>
    </location>
</feature>
<feature type="transmembrane region" description="Helical" evidence="6">
    <location>
        <begin position="127"/>
        <end position="145"/>
    </location>
</feature>
<keyword evidence="4 6" id="KW-1133">Transmembrane helix</keyword>
<dbReference type="GO" id="GO:0043190">
    <property type="term" value="C:ATP-binding cassette (ABC) transporter complex"/>
    <property type="evidence" value="ECO:0007669"/>
    <property type="project" value="InterPro"/>
</dbReference>
<sequence length="318" mass="35650">MGAHGAEGRVNTVVLPWEWLGAGLGGMAAILAAFWFFRHVARVKKASMREHSPASELDTPLPELDADEARRSLFHRWDPRVKILSLTLFAFIAVSVHRWTSVFMGLVIAVVSVLVARTPWRWAAQRLGAISGFVLMLLVIMPLTVPFREGDGRLVIEGVSYVALNLRGLELAARIGAKAVIVALIMEPMLRTSPFSVTMAAVHRLGVPVTLCQMLLLMYRYVFVFRHEMQRMWIGMTVRGFRSRTGRYTLHDLSCFVGMLFVRSMERTQRVYEAMLCRGYRGVFPSTVRFALTPADWAWGSAWAVASLGVLAADRWPG</sequence>
<evidence type="ECO:0000313" key="8">
    <source>
        <dbReference type="Proteomes" id="UP000276223"/>
    </source>
</evidence>